<organism evidence="2 3">
    <name type="scientific">Gemelliphila palaticanis</name>
    <dbReference type="NCBI Taxonomy" id="81950"/>
    <lineage>
        <taxon>Bacteria</taxon>
        <taxon>Bacillati</taxon>
        <taxon>Bacillota</taxon>
        <taxon>Bacilli</taxon>
        <taxon>Bacillales</taxon>
        <taxon>Gemellaceae</taxon>
        <taxon>Gemelliphila</taxon>
    </lineage>
</organism>
<accession>A0ABX2SZW2</accession>
<feature type="non-terminal residue" evidence="2">
    <location>
        <position position="1"/>
    </location>
</feature>
<sequence>NGYVNDLFYKNGELGNWWYYDGSDWYFFKDGKKLTGYGKDNSGEKYFVNGKYANGEYLGKLYSNGLLVSNISSNNVTIKQFSGKKLADISQHNGYIDFSKLKNEVDGVIIRVGYGTDAEDKRWRANVRGAINNGIPYGFYWYSYALNETHAKQEAAMFLNAIKGYKPEYPIYIDMEDADYWKQKQGSHHIANTWLGREKIIRTHIDAYEKAGYFGGVYASRSWFDAMNDLSRYARWVAHWTENPNTYKNTNYGMHQYTAKGKANGVKGDLDLNISHIDYPSIIKNGGFNNWKIAN</sequence>
<comment type="similarity">
    <text evidence="1">Belongs to the glycosyl hydrolase 25 family.</text>
</comment>
<evidence type="ECO:0000313" key="2">
    <source>
        <dbReference type="EMBL" id="NYS47854.1"/>
    </source>
</evidence>
<dbReference type="InterPro" id="IPR017853">
    <property type="entry name" value="GH"/>
</dbReference>
<dbReference type="InterPro" id="IPR002053">
    <property type="entry name" value="Glyco_hydro_25"/>
</dbReference>
<protein>
    <recommendedName>
        <fullName evidence="4">Glycosyl hydrolase family 25</fullName>
    </recommendedName>
</protein>
<proteinExistence type="inferred from homology"/>
<dbReference type="PANTHER" id="PTHR34135:SF2">
    <property type="entry name" value="LYSOZYME"/>
    <property type="match status" value="1"/>
</dbReference>
<evidence type="ECO:0000256" key="1">
    <source>
        <dbReference type="ARBA" id="ARBA00010646"/>
    </source>
</evidence>
<gene>
    <name evidence="2" type="ORF">HZY85_06595</name>
</gene>
<dbReference type="SUPFAM" id="SSF51445">
    <property type="entry name" value="(Trans)glycosidases"/>
    <property type="match status" value="1"/>
</dbReference>
<dbReference type="Pfam" id="PF01183">
    <property type="entry name" value="Glyco_hydro_25"/>
    <property type="match status" value="1"/>
</dbReference>
<evidence type="ECO:0000313" key="3">
    <source>
        <dbReference type="Proteomes" id="UP000531840"/>
    </source>
</evidence>
<keyword evidence="3" id="KW-1185">Reference proteome</keyword>
<dbReference type="PROSITE" id="PS51904">
    <property type="entry name" value="GLYCOSYL_HYDROL_F25_2"/>
    <property type="match status" value="1"/>
</dbReference>
<reference evidence="2 3" key="1">
    <citation type="submission" date="2020-07" db="EMBL/GenBank/DDBJ databases">
        <title>MOT database genomes.</title>
        <authorList>
            <person name="Joseph S."/>
            <person name="Aduse-Opoku J."/>
            <person name="Hashim A."/>
            <person name="Wade W."/>
            <person name="Curtis M."/>
        </authorList>
    </citation>
    <scope>NUCLEOTIDE SEQUENCE [LARGE SCALE GENOMIC DNA]</scope>
    <source>
        <strain evidence="2 3">CIP 106318</strain>
    </source>
</reference>
<evidence type="ECO:0008006" key="4">
    <source>
        <dbReference type="Google" id="ProtNLM"/>
    </source>
</evidence>
<dbReference type="PANTHER" id="PTHR34135">
    <property type="entry name" value="LYSOZYME"/>
    <property type="match status" value="1"/>
</dbReference>
<comment type="caution">
    <text evidence="2">The sequence shown here is derived from an EMBL/GenBank/DDBJ whole genome shotgun (WGS) entry which is preliminary data.</text>
</comment>
<dbReference type="Gene3D" id="3.20.20.80">
    <property type="entry name" value="Glycosidases"/>
    <property type="match status" value="1"/>
</dbReference>
<dbReference type="Proteomes" id="UP000531840">
    <property type="component" value="Unassembled WGS sequence"/>
</dbReference>
<dbReference type="EMBL" id="JACBYF010000015">
    <property type="protein sequence ID" value="NYS47854.1"/>
    <property type="molecule type" value="Genomic_DNA"/>
</dbReference>
<name>A0ABX2SZW2_9BACL</name>
<dbReference type="RefSeq" id="WP_265588466.1">
    <property type="nucleotide sequence ID" value="NZ_JACBYF010000015.1"/>
</dbReference>